<proteinExistence type="predicted"/>
<dbReference type="PROSITE" id="PS50830">
    <property type="entry name" value="TNASE_3"/>
    <property type="match status" value="1"/>
</dbReference>
<dbReference type="Gene3D" id="3.40.10.10">
    <property type="entry name" value="DNA Methylphosphotriester Repair Domain"/>
    <property type="match status" value="1"/>
</dbReference>
<dbReference type="Gene3D" id="2.40.50.90">
    <property type="match status" value="1"/>
</dbReference>
<reference evidence="6 7" key="1">
    <citation type="submission" date="2019-11" db="EMBL/GenBank/DDBJ databases">
        <title>Comparative genomics of hydrocarbon-degrading Desulfosarcina strains.</title>
        <authorList>
            <person name="Watanabe M."/>
            <person name="Kojima H."/>
            <person name="Fukui M."/>
        </authorList>
    </citation>
    <scope>NUCLEOTIDE SEQUENCE [LARGE SCALE GENOMIC DNA]</scope>
    <source>
        <strain evidence="6 7">PL12</strain>
    </source>
</reference>
<dbReference type="GO" id="GO:0004519">
    <property type="term" value="F:endonuclease activity"/>
    <property type="evidence" value="ECO:0007669"/>
    <property type="project" value="UniProtKB-KW"/>
</dbReference>
<gene>
    <name evidence="6" type="ORF">DSCA_09470</name>
</gene>
<dbReference type="SUPFAM" id="SSF57884">
    <property type="entry name" value="Ada DNA repair protein, N-terminal domain (N-Ada 10)"/>
    <property type="match status" value="1"/>
</dbReference>
<dbReference type="RefSeq" id="WP_155315322.1">
    <property type="nucleotide sequence ID" value="NZ_AP021874.1"/>
</dbReference>
<dbReference type="EMBL" id="AP021874">
    <property type="protein sequence ID" value="BBO67017.1"/>
    <property type="molecule type" value="Genomic_DNA"/>
</dbReference>
<keyword evidence="4" id="KW-1133">Transmembrane helix</keyword>
<evidence type="ECO:0000313" key="7">
    <source>
        <dbReference type="Proteomes" id="UP000427906"/>
    </source>
</evidence>
<keyword evidence="2" id="KW-0255">Endonuclease</keyword>
<keyword evidence="4" id="KW-0812">Transmembrane</keyword>
<evidence type="ECO:0000313" key="6">
    <source>
        <dbReference type="EMBL" id="BBO67017.1"/>
    </source>
</evidence>
<keyword evidence="4" id="KW-0472">Membrane</keyword>
<dbReference type="OrthoDB" id="4376109at2"/>
<dbReference type="KEGG" id="dalk:DSCA_09470"/>
<protein>
    <submittedName>
        <fullName evidence="6">Nuclease</fullName>
    </submittedName>
</protein>
<keyword evidence="3" id="KW-0378">Hydrolase</keyword>
<keyword evidence="7" id="KW-1185">Reference proteome</keyword>
<organism evidence="6 7">
    <name type="scientific">Desulfosarcina alkanivorans</name>
    <dbReference type="NCBI Taxonomy" id="571177"/>
    <lineage>
        <taxon>Bacteria</taxon>
        <taxon>Pseudomonadati</taxon>
        <taxon>Thermodesulfobacteriota</taxon>
        <taxon>Desulfobacteria</taxon>
        <taxon>Desulfobacterales</taxon>
        <taxon>Desulfosarcinaceae</taxon>
        <taxon>Desulfosarcina</taxon>
    </lineage>
</organism>
<dbReference type="GO" id="GO:0016787">
    <property type="term" value="F:hydrolase activity"/>
    <property type="evidence" value="ECO:0007669"/>
    <property type="project" value="UniProtKB-KW"/>
</dbReference>
<feature type="domain" description="TNase-like" evidence="5">
    <location>
        <begin position="38"/>
        <end position="161"/>
    </location>
</feature>
<sequence>MNDRTGPLKKAIPYGVCLIVLTLAVPVAFCETATWVTVRWVADGDTIILQDGRHVRYIGIDTPETDHGHQGAEPMGGEARCLNRRLVQGHQLRLVYDRDKKDRYGRTLAYVYRRDGRFVNAELLKRGLAHVLVRSPNTAKMKALIDAQRTAMEEGRGIWRFLDRSETPPRPCPANRRSMRFHAPECPMGKKISPKNRVWFSSPWEAFWSGFAPAKECIPFPPPQGP</sequence>
<dbReference type="PANTHER" id="PTHR12302:SF3">
    <property type="entry name" value="SERINE_THREONINE-PROTEIN KINASE 31"/>
    <property type="match status" value="1"/>
</dbReference>
<dbReference type="InterPro" id="IPR035451">
    <property type="entry name" value="Ada-like_dom_sf"/>
</dbReference>
<dbReference type="InterPro" id="IPR002071">
    <property type="entry name" value="Thermonucl_AS"/>
</dbReference>
<evidence type="ECO:0000256" key="2">
    <source>
        <dbReference type="ARBA" id="ARBA00022759"/>
    </source>
</evidence>
<name>A0A5K7YQW8_9BACT</name>
<evidence type="ECO:0000256" key="4">
    <source>
        <dbReference type="SAM" id="Phobius"/>
    </source>
</evidence>
<dbReference type="PANTHER" id="PTHR12302">
    <property type="entry name" value="EBNA2 BINDING PROTEIN P100"/>
    <property type="match status" value="1"/>
</dbReference>
<dbReference type="Pfam" id="PF00565">
    <property type="entry name" value="SNase"/>
    <property type="match status" value="1"/>
</dbReference>
<dbReference type="Proteomes" id="UP000427906">
    <property type="component" value="Chromosome"/>
</dbReference>
<feature type="transmembrane region" description="Helical" evidence="4">
    <location>
        <begin position="12"/>
        <end position="29"/>
    </location>
</feature>
<evidence type="ECO:0000256" key="3">
    <source>
        <dbReference type="ARBA" id="ARBA00022801"/>
    </source>
</evidence>
<dbReference type="InterPro" id="IPR035437">
    <property type="entry name" value="SNase_OB-fold_sf"/>
</dbReference>
<dbReference type="SUPFAM" id="SSF50199">
    <property type="entry name" value="Staphylococcal nuclease"/>
    <property type="match status" value="1"/>
</dbReference>
<dbReference type="PROSITE" id="PS01284">
    <property type="entry name" value="TNASE_2"/>
    <property type="match status" value="1"/>
</dbReference>
<evidence type="ECO:0000259" key="5">
    <source>
        <dbReference type="PROSITE" id="PS50830"/>
    </source>
</evidence>
<dbReference type="AlphaFoldDB" id="A0A5K7YQW8"/>
<dbReference type="GO" id="GO:0003676">
    <property type="term" value="F:nucleic acid binding"/>
    <property type="evidence" value="ECO:0007669"/>
    <property type="project" value="InterPro"/>
</dbReference>
<evidence type="ECO:0000256" key="1">
    <source>
        <dbReference type="ARBA" id="ARBA00022722"/>
    </source>
</evidence>
<dbReference type="InterPro" id="IPR016071">
    <property type="entry name" value="Staphylococal_nuclease_OB-fold"/>
</dbReference>
<accession>A0A5K7YQW8</accession>
<dbReference type="SMART" id="SM00318">
    <property type="entry name" value="SNc"/>
    <property type="match status" value="1"/>
</dbReference>
<keyword evidence="1" id="KW-0540">Nuclease</keyword>